<sequence length="97" mass="11362">MSVFMPMPYCFNCCSFVTYFGMPPALFFPQDCFGYLGIFVISYDFKHCFFYFYKNCCWNFDGHCIESTNHLGSVDILITLSFSSMNEWCISICLCFL</sequence>
<organism evidence="1">
    <name type="scientific">Macaca fascicularis</name>
    <name type="common">Crab-eating macaque</name>
    <name type="synonym">Cynomolgus monkey</name>
    <dbReference type="NCBI Taxonomy" id="9541"/>
    <lineage>
        <taxon>Eukaryota</taxon>
        <taxon>Metazoa</taxon>
        <taxon>Chordata</taxon>
        <taxon>Craniata</taxon>
        <taxon>Vertebrata</taxon>
        <taxon>Euteleostomi</taxon>
        <taxon>Mammalia</taxon>
        <taxon>Eutheria</taxon>
        <taxon>Euarchontoglires</taxon>
        <taxon>Primates</taxon>
        <taxon>Haplorrhini</taxon>
        <taxon>Catarrhini</taxon>
        <taxon>Cercopithecidae</taxon>
        <taxon>Cercopithecinae</taxon>
        <taxon>Macaca</taxon>
    </lineage>
</organism>
<name>I7G5E1_MACFA</name>
<dbReference type="EMBL" id="AB172267">
    <property type="protein sequence ID" value="BAE89329.1"/>
    <property type="molecule type" value="mRNA"/>
</dbReference>
<evidence type="ECO:0000313" key="1">
    <source>
        <dbReference type="EMBL" id="BAE89329.1"/>
    </source>
</evidence>
<dbReference type="AlphaFoldDB" id="I7G5E1"/>
<accession>I7G5E1</accession>
<proteinExistence type="evidence at transcript level"/>
<protein>
    <submittedName>
        <fullName evidence="1">Macaca fascicularis brain cDNA, clone: QflA-17402</fullName>
    </submittedName>
</protein>
<reference evidence="1" key="1">
    <citation type="journal article" date="2007" name="PLoS Biol.">
        <title>Rate of evolution in brain-expressed genes in humans and other primates.</title>
        <authorList>
            <person name="Wang H.-Y."/>
            <person name="Chien H.-C."/>
            <person name="Osada N."/>
            <person name="Hashimoto K."/>
            <person name="Sugano S."/>
            <person name="Gojobori T."/>
            <person name="Chou C.-K."/>
            <person name="Tsai S.-F."/>
            <person name="Wu C.-I."/>
            <person name="Shen C.-K.J."/>
        </authorList>
    </citation>
    <scope>NUCLEOTIDE SEQUENCE</scope>
</reference>